<evidence type="ECO:0000313" key="1">
    <source>
        <dbReference type="EMBL" id="KKL04736.1"/>
    </source>
</evidence>
<dbReference type="AlphaFoldDB" id="A0A0F9CGF8"/>
<organism evidence="1">
    <name type="scientific">marine sediment metagenome</name>
    <dbReference type="NCBI Taxonomy" id="412755"/>
    <lineage>
        <taxon>unclassified sequences</taxon>
        <taxon>metagenomes</taxon>
        <taxon>ecological metagenomes</taxon>
    </lineage>
</organism>
<dbReference type="EMBL" id="LAZR01044404">
    <property type="protein sequence ID" value="KKL04736.1"/>
    <property type="molecule type" value="Genomic_DNA"/>
</dbReference>
<proteinExistence type="predicted"/>
<name>A0A0F9CGF8_9ZZZZ</name>
<sequence>MADTSTPQWPHTWVVPVHASMAEYKQYAPANHFHMTWALRPARLQYWMDLANVLSVTPWAERPAFMPGVDRPQPLLHLLNGGEDCAKALLAGRSG</sequence>
<accession>A0A0F9CGF8</accession>
<gene>
    <name evidence="1" type="ORF">LCGC14_2613080</name>
</gene>
<reference evidence="1" key="1">
    <citation type="journal article" date="2015" name="Nature">
        <title>Complex archaea that bridge the gap between prokaryotes and eukaryotes.</title>
        <authorList>
            <person name="Spang A."/>
            <person name="Saw J.H."/>
            <person name="Jorgensen S.L."/>
            <person name="Zaremba-Niedzwiedzka K."/>
            <person name="Martijn J."/>
            <person name="Lind A.E."/>
            <person name="van Eijk R."/>
            <person name="Schleper C."/>
            <person name="Guy L."/>
            <person name="Ettema T.J."/>
        </authorList>
    </citation>
    <scope>NUCLEOTIDE SEQUENCE</scope>
</reference>
<protein>
    <submittedName>
        <fullName evidence="1">Uncharacterized protein</fullName>
    </submittedName>
</protein>
<comment type="caution">
    <text evidence="1">The sequence shown here is derived from an EMBL/GenBank/DDBJ whole genome shotgun (WGS) entry which is preliminary data.</text>
</comment>